<accession>A0ABT3T3S2</accession>
<dbReference type="Proteomes" id="UP001143304">
    <property type="component" value="Unassembled WGS sequence"/>
</dbReference>
<dbReference type="InterPro" id="IPR021732">
    <property type="entry name" value="DUF3301"/>
</dbReference>
<evidence type="ECO:0000313" key="1">
    <source>
        <dbReference type="EMBL" id="MCX2976154.1"/>
    </source>
</evidence>
<comment type="caution">
    <text evidence="1">The sequence shown here is derived from an EMBL/GenBank/DDBJ whole genome shotgun (WGS) entry which is preliminary data.</text>
</comment>
<proteinExistence type="predicted"/>
<reference evidence="1" key="1">
    <citation type="submission" date="2019-02" db="EMBL/GenBank/DDBJ databases">
        <authorList>
            <person name="Li S.-H."/>
        </authorList>
    </citation>
    <scope>NUCLEOTIDE SEQUENCE</scope>
    <source>
        <strain evidence="1">IMCC11814</strain>
    </source>
</reference>
<gene>
    <name evidence="1" type="ORF">EYC82_02125</name>
</gene>
<dbReference type="Pfam" id="PF11743">
    <property type="entry name" value="DUF3301"/>
    <property type="match status" value="1"/>
</dbReference>
<evidence type="ECO:0000313" key="2">
    <source>
        <dbReference type="Proteomes" id="UP001143304"/>
    </source>
</evidence>
<sequence length="105" mass="12331">MGELVILLVFGALCVYFLSASRVRELATQAVGRASRDANFQWLDQSVHIRRLSLSRDETGQWRMWRQYRFDYSYDGLERRQGFVIMLGRRMQSIVVAEREPLADD</sequence>
<keyword evidence="2" id="KW-1185">Reference proteome</keyword>
<dbReference type="EMBL" id="SHNO01000001">
    <property type="protein sequence ID" value="MCX2976154.1"/>
    <property type="molecule type" value="Genomic_DNA"/>
</dbReference>
<organism evidence="1 2">
    <name type="scientific">Candidatus Marimicrobium litorale</name>
    <dbReference type="NCBI Taxonomy" id="2518991"/>
    <lineage>
        <taxon>Bacteria</taxon>
        <taxon>Pseudomonadati</taxon>
        <taxon>Pseudomonadota</taxon>
        <taxon>Gammaproteobacteria</taxon>
        <taxon>Cellvibrionales</taxon>
        <taxon>Halieaceae</taxon>
        <taxon>Marimicrobium</taxon>
    </lineage>
</organism>
<dbReference type="RefSeq" id="WP_279247908.1">
    <property type="nucleotide sequence ID" value="NZ_SHNO01000001.1"/>
</dbReference>
<protein>
    <submittedName>
        <fullName evidence="1">DUF3301 domain-containing protein</fullName>
    </submittedName>
</protein>
<name>A0ABT3T3S2_9GAMM</name>